<dbReference type="InterPro" id="IPR002591">
    <property type="entry name" value="Phosphodiest/P_Trfase"/>
</dbReference>
<keyword evidence="1" id="KW-0378">Hydrolase</keyword>
<evidence type="ECO:0000313" key="1">
    <source>
        <dbReference type="EMBL" id="EGJ71594.1"/>
    </source>
</evidence>
<dbReference type="EMBL" id="CM001167">
    <property type="protein sequence ID" value="EGJ71594.1"/>
    <property type="molecule type" value="Genomic_DNA"/>
</dbReference>
<dbReference type="CDD" id="cd16018">
    <property type="entry name" value="Enpp"/>
    <property type="match status" value="1"/>
</dbReference>
<dbReference type="InterPro" id="IPR017850">
    <property type="entry name" value="Alkaline_phosphatase_core_sf"/>
</dbReference>
<dbReference type="GO" id="GO:0004767">
    <property type="term" value="F:sphingomyelin phosphodiesterase activity"/>
    <property type="evidence" value="ECO:0007669"/>
    <property type="project" value="UniProtKB-EC"/>
</dbReference>
<dbReference type="PANTHER" id="PTHR10151">
    <property type="entry name" value="ECTONUCLEOTIDE PYROPHOSPHATASE/PHOSPHODIESTERASE"/>
    <property type="match status" value="1"/>
</dbReference>
<dbReference type="SUPFAM" id="SSF53649">
    <property type="entry name" value="Alkaline phosphatase-like"/>
    <property type="match status" value="1"/>
</dbReference>
<dbReference type="Gene3D" id="3.30.1360.180">
    <property type="match status" value="1"/>
</dbReference>
<dbReference type="OrthoDB" id="9766127at2"/>
<keyword evidence="2" id="KW-1185">Reference proteome</keyword>
<dbReference type="HOGENOM" id="CLU_017594_1_1_10"/>
<evidence type="ECO:0000313" key="2">
    <source>
        <dbReference type="Proteomes" id="UP000018439"/>
    </source>
</evidence>
<dbReference type="Proteomes" id="UP000018439">
    <property type="component" value="Chromosome"/>
</dbReference>
<dbReference type="Pfam" id="PF01663">
    <property type="entry name" value="Phosphodiest"/>
    <property type="match status" value="1"/>
</dbReference>
<dbReference type="EC" id="3.1.4.12" evidence="1"/>
<gene>
    <name evidence="1" type="ORF">Bcop_1399</name>
</gene>
<organism evidence="1 2">
    <name type="scientific">Bacteroides coprosuis DSM 18011</name>
    <dbReference type="NCBI Taxonomy" id="679937"/>
    <lineage>
        <taxon>Bacteria</taxon>
        <taxon>Pseudomonadati</taxon>
        <taxon>Bacteroidota</taxon>
        <taxon>Bacteroidia</taxon>
        <taxon>Bacteroidales</taxon>
        <taxon>Bacteroidaceae</taxon>
        <taxon>Bacteroides</taxon>
    </lineage>
</organism>
<dbReference type="PROSITE" id="PS51257">
    <property type="entry name" value="PROKAR_LIPOPROTEIN"/>
    <property type="match status" value="1"/>
</dbReference>
<dbReference type="eggNOG" id="COG1524">
    <property type="taxonomic scope" value="Bacteria"/>
</dbReference>
<accession>F3ZPD7</accession>
<protein>
    <submittedName>
        <fullName evidence="1">Sphingomyelin phosphodiesterase</fullName>
        <ecNumber evidence="1">3.1.4.12</ecNumber>
    </submittedName>
</protein>
<dbReference type="STRING" id="679937.Bcop_1399"/>
<sequence>MKRVHHWLLLCFLVILGACDHSSSSERIYTVLVSLDGFRWDYTELYQTPFLDKMAQRGVSAVMLPSYPASTFPNHYTIATGLTPNRNGLINNTFWDSEFNQNYSMGDKSTRYDPKFYLGEPIWVTAQQQGIKTASIYWVGSDVKIKGTYPDFYLKWDNTPRLNFEQRIDKAIELLSKSEAERPQLIMLYMEEPDGKGHHFGPKSTEVEDEVRKLDKLMGYLMNRIATLPHSSRINLIVTSDHGMTDISNDRFIDMNEYLKPEWCEVISGRTPTSIFTKPEFRETVYQSLKKAPHIHVWKKEDIPSELAYGSSHRIGDIVVAPELGWQFSNQPRNQKGAHGYFPSDKDMQVMFRAYGPSFKENYIHTDFVNTDIYVLLCNILNIKPANTEGIFNRVEGILANN</sequence>
<name>F3ZPD7_9BACE</name>
<reference evidence="1 2" key="1">
    <citation type="journal article" date="2011" name="Stand. Genomic Sci.">
        <title>Non-contiguous finished genome sequence of Bacteroides coprosuis type strain (PC139).</title>
        <authorList>
            <person name="Land M."/>
            <person name="Held B."/>
            <person name="Gronow S."/>
            <person name="Abt B."/>
            <person name="Lucas S."/>
            <person name="Del Rio T.G."/>
            <person name="Nolan M."/>
            <person name="Tice H."/>
            <person name="Cheng J.F."/>
            <person name="Pitluck S."/>
            <person name="Liolios K."/>
            <person name="Pagani I."/>
            <person name="Ivanova N."/>
            <person name="Mavromatis K."/>
            <person name="Mikhailova N."/>
            <person name="Pati A."/>
            <person name="Tapia R."/>
            <person name="Han C."/>
            <person name="Goodwin L."/>
            <person name="Chen A."/>
            <person name="Palaniappan K."/>
            <person name="Hauser L."/>
            <person name="Brambilla E.M."/>
            <person name="Rohde M."/>
            <person name="Goker M."/>
            <person name="Detter J.C."/>
            <person name="Woyke T."/>
            <person name="Bristow J."/>
            <person name="Eisen J.A."/>
            <person name="Markowitz V."/>
            <person name="Hugenholtz P."/>
            <person name="Kyrpides N.C."/>
            <person name="Klenk H.P."/>
            <person name="Lapidus A."/>
        </authorList>
    </citation>
    <scope>NUCLEOTIDE SEQUENCE</scope>
    <source>
        <strain evidence="1 2">DSM 18011</strain>
    </source>
</reference>
<dbReference type="Gene3D" id="3.40.720.10">
    <property type="entry name" value="Alkaline Phosphatase, subunit A"/>
    <property type="match status" value="1"/>
</dbReference>
<dbReference type="PANTHER" id="PTHR10151:SF120">
    <property type="entry name" value="BIS(5'-ADENOSYL)-TRIPHOSPHATASE"/>
    <property type="match status" value="1"/>
</dbReference>
<proteinExistence type="predicted"/>
<dbReference type="AlphaFoldDB" id="F3ZPD7"/>